<dbReference type="OrthoDB" id="9870767at2"/>
<accession>A0A0F5FKR4</accession>
<reference evidence="1 2" key="1">
    <citation type="submission" date="2015-03" db="EMBL/GenBank/DDBJ databases">
        <authorList>
            <person name="Hassan Y."/>
            <person name="Lepp D."/>
            <person name="Li X.-Z."/>
            <person name="Zhou T."/>
        </authorList>
    </citation>
    <scope>NUCLEOTIDE SEQUENCE [LARGE SCALE GENOMIC DNA]</scope>
    <source>
        <strain evidence="1 2">IPL18</strain>
    </source>
</reference>
<dbReference type="PATRIC" id="fig|429727.3.peg.349"/>
<name>A0A0F5FKR4_9HYPH</name>
<comment type="caution">
    <text evidence="1">The sequence shown here is derived from an EMBL/GenBank/DDBJ whole genome shotgun (WGS) entry which is preliminary data.</text>
</comment>
<dbReference type="AlphaFoldDB" id="A0A0F5FKR4"/>
<keyword evidence="2" id="KW-1185">Reference proteome</keyword>
<evidence type="ECO:0000313" key="1">
    <source>
        <dbReference type="EMBL" id="KKB08802.1"/>
    </source>
</evidence>
<gene>
    <name evidence="1" type="ORF">VE26_01645</name>
</gene>
<protein>
    <submittedName>
        <fullName evidence="1">Uncharacterized protein</fullName>
    </submittedName>
</protein>
<organism evidence="1 2">
    <name type="scientific">Devosia chinhatensis</name>
    <dbReference type="NCBI Taxonomy" id="429727"/>
    <lineage>
        <taxon>Bacteria</taxon>
        <taxon>Pseudomonadati</taxon>
        <taxon>Pseudomonadota</taxon>
        <taxon>Alphaproteobacteria</taxon>
        <taxon>Hyphomicrobiales</taxon>
        <taxon>Devosiaceae</taxon>
        <taxon>Devosia</taxon>
    </lineage>
</organism>
<evidence type="ECO:0000313" key="2">
    <source>
        <dbReference type="Proteomes" id="UP000033649"/>
    </source>
</evidence>
<proteinExistence type="predicted"/>
<sequence length="75" mass="8580">MDDLLIRVLTRLVRVHDELGEESFEHAANRALVSIARSVQLDAERQVRLERPAFDEGVIPFPDGGNRQNFNLPRL</sequence>
<dbReference type="RefSeq" id="WP_046103491.1">
    <property type="nucleotide sequence ID" value="NZ_JZEY01000054.1"/>
</dbReference>
<dbReference type="EMBL" id="JZEY01000054">
    <property type="protein sequence ID" value="KKB08802.1"/>
    <property type="molecule type" value="Genomic_DNA"/>
</dbReference>
<dbReference type="Proteomes" id="UP000033649">
    <property type="component" value="Unassembled WGS sequence"/>
</dbReference>